<evidence type="ECO:0000313" key="3">
    <source>
        <dbReference type="Proteomes" id="UP000095287"/>
    </source>
</evidence>
<keyword evidence="1" id="KW-0472">Membrane</keyword>
<sequence>MIPNLRPLLFSVHSFSPLARSSGVPPLVGVLALRLQEASFSTGPPKPKSGGLVAKFEDYIKPRYPRMYKLHRMVKDGCTWCISDMKCYYRIRRDLLREKRTLTDLTTDELESYVQTSEEISKLYGIVAIAVMPFTIYIIGFAIIFFPRLILTRHFWSNEQRKDFWAYSLKKSAARHYQPIAEGVKSLDEKVKIPMRFEDLGQLKMPPLIEFPMSHIIRLCLVHRCFPFSGIRRLNHRAEVIRELDSRQLNELHLVDEMDDQQLYMHLFIRRLQYDGKSIPEMRQLLKSWLVASKAISHDPSLMIHAPILCQADGLPKK</sequence>
<feature type="domain" description="Letm1 RBD" evidence="2">
    <location>
        <begin position="105"/>
        <end position="185"/>
    </location>
</feature>
<proteinExistence type="predicted"/>
<evidence type="ECO:0000256" key="1">
    <source>
        <dbReference type="SAM" id="Phobius"/>
    </source>
</evidence>
<keyword evidence="1" id="KW-1133">Transmembrane helix</keyword>
<organism evidence="3 4">
    <name type="scientific">Steinernema glaseri</name>
    <dbReference type="NCBI Taxonomy" id="37863"/>
    <lineage>
        <taxon>Eukaryota</taxon>
        <taxon>Metazoa</taxon>
        <taxon>Ecdysozoa</taxon>
        <taxon>Nematoda</taxon>
        <taxon>Chromadorea</taxon>
        <taxon>Rhabditida</taxon>
        <taxon>Tylenchina</taxon>
        <taxon>Panagrolaimomorpha</taxon>
        <taxon>Strongyloidoidea</taxon>
        <taxon>Steinernematidae</taxon>
        <taxon>Steinernema</taxon>
    </lineage>
</organism>
<evidence type="ECO:0000259" key="2">
    <source>
        <dbReference type="Pfam" id="PF07766"/>
    </source>
</evidence>
<evidence type="ECO:0000313" key="4">
    <source>
        <dbReference type="WBParaSite" id="L893_g20896.t1"/>
    </source>
</evidence>
<dbReference type="AlphaFoldDB" id="A0A1I7YY72"/>
<accession>A0A1I7YY72</accession>
<dbReference type="WBParaSite" id="L893_g20896.t1">
    <property type="protein sequence ID" value="L893_g20896.t1"/>
    <property type="gene ID" value="L893_g20896"/>
</dbReference>
<dbReference type="Pfam" id="PF07766">
    <property type="entry name" value="LETM1_RBD"/>
    <property type="match status" value="1"/>
</dbReference>
<dbReference type="InterPro" id="IPR033122">
    <property type="entry name" value="LETM1-like_RBD"/>
</dbReference>
<dbReference type="GO" id="GO:0043022">
    <property type="term" value="F:ribosome binding"/>
    <property type="evidence" value="ECO:0007669"/>
    <property type="project" value="InterPro"/>
</dbReference>
<keyword evidence="1" id="KW-0812">Transmembrane</keyword>
<name>A0A1I7YY72_9BILA</name>
<reference evidence="4" key="1">
    <citation type="submission" date="2016-11" db="UniProtKB">
        <authorList>
            <consortium name="WormBaseParasite"/>
        </authorList>
    </citation>
    <scope>IDENTIFICATION</scope>
</reference>
<feature type="transmembrane region" description="Helical" evidence="1">
    <location>
        <begin position="123"/>
        <end position="146"/>
    </location>
</feature>
<dbReference type="Proteomes" id="UP000095287">
    <property type="component" value="Unplaced"/>
</dbReference>
<protein>
    <submittedName>
        <fullName evidence="4">Letm1 RBD domain-containing protein</fullName>
    </submittedName>
</protein>
<keyword evidence="3" id="KW-1185">Reference proteome</keyword>